<dbReference type="Gene3D" id="1.10.12.10">
    <property type="entry name" value="Lyase 2-enoyl-coa Hydratase, Chain A, domain 2"/>
    <property type="match status" value="1"/>
</dbReference>
<name>A0A1I2CTZ6_9BACI</name>
<dbReference type="STRING" id="930128.SAMN05192532_103175"/>
<proteinExistence type="inferred from homology"/>
<evidence type="ECO:0000256" key="1">
    <source>
        <dbReference type="ARBA" id="ARBA00005254"/>
    </source>
</evidence>
<dbReference type="EMBL" id="FONT01000003">
    <property type="protein sequence ID" value="SFE71253.1"/>
    <property type="molecule type" value="Genomic_DNA"/>
</dbReference>
<keyword evidence="3" id="KW-0413">Isomerase</keyword>
<dbReference type="OrthoDB" id="9775794at2"/>
<dbReference type="InterPro" id="IPR014748">
    <property type="entry name" value="Enoyl-CoA_hydra_C"/>
</dbReference>
<protein>
    <submittedName>
        <fullName evidence="3">2-(1,2-epoxy-1,2-dihydrophenyl)acetyl-CoA isomerase</fullName>
    </submittedName>
</protein>
<dbReference type="AlphaFoldDB" id="A0A1I2CTZ6"/>
<evidence type="ECO:0000313" key="3">
    <source>
        <dbReference type="EMBL" id="SFE71253.1"/>
    </source>
</evidence>
<dbReference type="PANTHER" id="PTHR43802">
    <property type="entry name" value="ENOYL-COA HYDRATASE"/>
    <property type="match status" value="1"/>
</dbReference>
<dbReference type="InterPro" id="IPR018376">
    <property type="entry name" value="Enoyl-CoA_hyd/isom_CS"/>
</dbReference>
<accession>A0A1I2CTZ6</accession>
<gene>
    <name evidence="3" type="ORF">SAMN05192532_103175</name>
</gene>
<dbReference type="PANTHER" id="PTHR43802:SF1">
    <property type="entry name" value="IP11341P-RELATED"/>
    <property type="match status" value="1"/>
</dbReference>
<evidence type="ECO:0000256" key="2">
    <source>
        <dbReference type="RuleBase" id="RU003707"/>
    </source>
</evidence>
<dbReference type="CDD" id="cd06558">
    <property type="entry name" value="crotonase-like"/>
    <property type="match status" value="1"/>
</dbReference>
<dbReference type="Gene3D" id="3.90.226.10">
    <property type="entry name" value="2-enoyl-CoA Hydratase, Chain A, domain 1"/>
    <property type="match status" value="1"/>
</dbReference>
<keyword evidence="4" id="KW-1185">Reference proteome</keyword>
<dbReference type="Pfam" id="PF00378">
    <property type="entry name" value="ECH_1"/>
    <property type="match status" value="1"/>
</dbReference>
<organism evidence="3 4">
    <name type="scientific">Alteribacillus iranensis</name>
    <dbReference type="NCBI Taxonomy" id="930128"/>
    <lineage>
        <taxon>Bacteria</taxon>
        <taxon>Bacillati</taxon>
        <taxon>Bacillota</taxon>
        <taxon>Bacilli</taxon>
        <taxon>Bacillales</taxon>
        <taxon>Bacillaceae</taxon>
        <taxon>Alteribacillus</taxon>
    </lineage>
</organism>
<dbReference type="InterPro" id="IPR029045">
    <property type="entry name" value="ClpP/crotonase-like_dom_sf"/>
</dbReference>
<dbReference type="RefSeq" id="WP_091660314.1">
    <property type="nucleotide sequence ID" value="NZ_FONT01000003.1"/>
</dbReference>
<dbReference type="SUPFAM" id="SSF52096">
    <property type="entry name" value="ClpP/crotonase"/>
    <property type="match status" value="1"/>
</dbReference>
<dbReference type="PROSITE" id="PS00166">
    <property type="entry name" value="ENOYL_COA_HYDRATASE"/>
    <property type="match status" value="1"/>
</dbReference>
<sequence>MKDHYHTIEYYVENKVATIRLNRPEAFNAFTAEMNKEIIDALRYAEKDRDARCIVMTGAGKGFCAGEDLGGVDENTNHADFLRKRYHPMVKAIKNTSKPIVAAVNGTAAGAGMSLALAADFRLMSADAKFISAFTNIGLLPDSGFLYMLPRIVGYAKAMEIAVLGKPIHAKDAYEIGLVTEVYEPSEWDEKVKEFVTSLAQIPPKSFSLIKRYLLDSMHEPFSHFLEKEAQAQRIAGLTKDHIEGLNAFKERRKPEFMGE</sequence>
<dbReference type="InterPro" id="IPR001753">
    <property type="entry name" value="Enoyl-CoA_hydra/iso"/>
</dbReference>
<dbReference type="Proteomes" id="UP000199516">
    <property type="component" value="Unassembled WGS sequence"/>
</dbReference>
<reference evidence="3 4" key="1">
    <citation type="submission" date="2016-10" db="EMBL/GenBank/DDBJ databases">
        <authorList>
            <person name="de Groot N.N."/>
        </authorList>
    </citation>
    <scope>NUCLEOTIDE SEQUENCE [LARGE SCALE GENOMIC DNA]</scope>
    <source>
        <strain evidence="3 4">DSM 23995</strain>
    </source>
</reference>
<dbReference type="GO" id="GO:0016853">
    <property type="term" value="F:isomerase activity"/>
    <property type="evidence" value="ECO:0007669"/>
    <property type="project" value="UniProtKB-KW"/>
</dbReference>
<evidence type="ECO:0000313" key="4">
    <source>
        <dbReference type="Proteomes" id="UP000199516"/>
    </source>
</evidence>
<comment type="similarity">
    <text evidence="1 2">Belongs to the enoyl-CoA hydratase/isomerase family.</text>
</comment>